<dbReference type="PROSITE" id="PS50250">
    <property type="entry name" value="PCI"/>
    <property type="match status" value="1"/>
</dbReference>
<evidence type="ECO:0000313" key="6">
    <source>
        <dbReference type="Proteomes" id="UP000095023"/>
    </source>
</evidence>
<dbReference type="PANTHER" id="PTHR10758">
    <property type="entry name" value="26S PROTEASOME NON-ATPASE REGULATORY SUBUNIT 3/COP9 SIGNALOSOME COMPLEX SUBUNIT 3"/>
    <property type="match status" value="1"/>
</dbReference>
<dbReference type="InterPro" id="IPR013586">
    <property type="entry name" value="PSMD3_C"/>
</dbReference>
<comment type="similarity">
    <text evidence="1">Belongs to the proteasome subunit S3 family.</text>
</comment>
<name>A0A1E4THI4_9ASCO</name>
<dbReference type="InterPro" id="IPR050756">
    <property type="entry name" value="CSN3"/>
</dbReference>
<organism evidence="5 6">
    <name type="scientific">Tortispora caseinolytica NRRL Y-17796</name>
    <dbReference type="NCBI Taxonomy" id="767744"/>
    <lineage>
        <taxon>Eukaryota</taxon>
        <taxon>Fungi</taxon>
        <taxon>Dikarya</taxon>
        <taxon>Ascomycota</taxon>
        <taxon>Saccharomycotina</taxon>
        <taxon>Trigonopsidomycetes</taxon>
        <taxon>Trigonopsidales</taxon>
        <taxon>Trigonopsidaceae</taxon>
        <taxon>Tortispora</taxon>
    </lineage>
</organism>
<dbReference type="GO" id="GO:0008541">
    <property type="term" value="C:proteasome regulatory particle, lid subcomplex"/>
    <property type="evidence" value="ECO:0007669"/>
    <property type="project" value="EnsemblFungi"/>
</dbReference>
<dbReference type="InterPro" id="IPR057985">
    <property type="entry name" value="TPR_PSMD3_N"/>
</dbReference>
<evidence type="ECO:0000313" key="5">
    <source>
        <dbReference type="EMBL" id="ODV91167.1"/>
    </source>
</evidence>
<gene>
    <name evidence="5" type="ORF">CANCADRAFT_31900</name>
</gene>
<evidence type="ECO:0000256" key="1">
    <source>
        <dbReference type="ARBA" id="ARBA00007912"/>
    </source>
</evidence>
<keyword evidence="2" id="KW-0647">Proteasome</keyword>
<dbReference type="Pfam" id="PF08375">
    <property type="entry name" value="Rpn3_C"/>
    <property type="match status" value="1"/>
</dbReference>
<evidence type="ECO:0000256" key="2">
    <source>
        <dbReference type="ARBA" id="ARBA00022942"/>
    </source>
</evidence>
<evidence type="ECO:0000256" key="3">
    <source>
        <dbReference type="SAM" id="MobiDB-lite"/>
    </source>
</evidence>
<dbReference type="GO" id="GO:0043161">
    <property type="term" value="P:proteasome-mediated ubiquitin-dependent protein catabolic process"/>
    <property type="evidence" value="ECO:0007669"/>
    <property type="project" value="EnsemblFungi"/>
</dbReference>
<dbReference type="AlphaFoldDB" id="A0A1E4THI4"/>
<dbReference type="EMBL" id="KV453842">
    <property type="protein sequence ID" value="ODV91167.1"/>
    <property type="molecule type" value="Genomic_DNA"/>
</dbReference>
<dbReference type="InterPro" id="IPR000717">
    <property type="entry name" value="PCI_dom"/>
</dbReference>
<keyword evidence="6" id="KW-1185">Reference proteome</keyword>
<dbReference type="OrthoDB" id="1713558at2759"/>
<dbReference type="SMART" id="SM00088">
    <property type="entry name" value="PINT"/>
    <property type="match status" value="1"/>
</dbReference>
<feature type="compositionally biased region" description="Basic and acidic residues" evidence="3">
    <location>
        <begin position="359"/>
        <end position="376"/>
    </location>
</feature>
<sequence>MSGDKASAHTARLSSEVDLFMHLMVLVYLMDQKDYQNANLVSEAAIARLKQSNKRTVDFIAAKLWFYISRLAELQGPEMLPALCSEQLTALRTATLRHDTESQASLITLLLRLYLQNHDIAMADNLVSKTSFPPQAGNALACRYLYYLSKIRAIQLDYSSAFEHVTGAIRKCPQSSHALGFLQAAHKLSIVIELLLGDIPDVSVFRRVEFERVLKPYFEVAQCVRVGDLEMFSKTVQAHKPTLIRDGTYTLILRLRQNVIKTGIRTMSLTYSKISLRDICIGLKLDNEASAEYMVARAIRDGVIEASLNHDEGYMQSKETLDVYITDAAQLAFHDRIQFCGALHDEYVKAMRYPMNEHKSELKSAQEALERERELANEIQDGDIDDEDDEDDADFDL</sequence>
<dbReference type="Pfam" id="PF25573">
    <property type="entry name" value="TPR_PSMD3_N"/>
    <property type="match status" value="1"/>
</dbReference>
<dbReference type="GO" id="GO:0030234">
    <property type="term" value="F:enzyme regulator activity"/>
    <property type="evidence" value="ECO:0007669"/>
    <property type="project" value="InterPro"/>
</dbReference>
<reference evidence="6" key="1">
    <citation type="submission" date="2016-02" db="EMBL/GenBank/DDBJ databases">
        <title>Comparative genomics of biotechnologically important yeasts.</title>
        <authorList>
            <consortium name="DOE Joint Genome Institute"/>
            <person name="Riley R."/>
            <person name="Haridas S."/>
            <person name="Wolfe K.H."/>
            <person name="Lopes M.R."/>
            <person name="Hittinger C.T."/>
            <person name="Goker M."/>
            <person name="Salamov A."/>
            <person name="Wisecaver J."/>
            <person name="Long T.M."/>
            <person name="Aerts A.L."/>
            <person name="Barry K."/>
            <person name="Choi C."/>
            <person name="Clum A."/>
            <person name="Coughlan A.Y."/>
            <person name="Deshpande S."/>
            <person name="Douglass A.P."/>
            <person name="Hanson S.J."/>
            <person name="Klenk H.-P."/>
            <person name="Labutti K."/>
            <person name="Lapidus A."/>
            <person name="Lindquist E."/>
            <person name="Lipzen A."/>
            <person name="Meier-Kolthoff J.P."/>
            <person name="Ohm R.A."/>
            <person name="Otillar R.P."/>
            <person name="Pangilinan J."/>
            <person name="Peng Y."/>
            <person name="Rokas A."/>
            <person name="Rosa C.A."/>
            <person name="Scheuner C."/>
            <person name="Sibirny A.A."/>
            <person name="Slot J.C."/>
            <person name="Stielow J.B."/>
            <person name="Sun H."/>
            <person name="Kurtzman C.P."/>
            <person name="Blackwell M."/>
            <person name="Jeffries T.W."/>
            <person name="Grigoriev I.V."/>
        </authorList>
    </citation>
    <scope>NUCLEOTIDE SEQUENCE [LARGE SCALE GENOMIC DNA]</scope>
    <source>
        <strain evidence="6">NRRL Y-17796</strain>
    </source>
</reference>
<dbReference type="GO" id="GO:0042176">
    <property type="term" value="P:regulation of protein catabolic process"/>
    <property type="evidence" value="ECO:0007669"/>
    <property type="project" value="InterPro"/>
</dbReference>
<dbReference type="PANTHER" id="PTHR10758:SF2">
    <property type="entry name" value="26S PROTEASOME NON-ATPASE REGULATORY SUBUNIT 3"/>
    <property type="match status" value="1"/>
</dbReference>
<proteinExistence type="inferred from homology"/>
<dbReference type="SMART" id="SM00753">
    <property type="entry name" value="PAM"/>
    <property type="match status" value="1"/>
</dbReference>
<dbReference type="Pfam" id="PF01399">
    <property type="entry name" value="PCI"/>
    <property type="match status" value="1"/>
</dbReference>
<accession>A0A1E4THI4</accession>
<protein>
    <recommendedName>
        <fullName evidence="4">PCI domain-containing protein</fullName>
    </recommendedName>
</protein>
<feature type="region of interest" description="Disordered" evidence="3">
    <location>
        <begin position="359"/>
        <end position="397"/>
    </location>
</feature>
<feature type="domain" description="PCI" evidence="4">
    <location>
        <begin position="142"/>
        <end position="322"/>
    </location>
</feature>
<evidence type="ECO:0000259" key="4">
    <source>
        <dbReference type="PROSITE" id="PS50250"/>
    </source>
</evidence>
<feature type="compositionally biased region" description="Acidic residues" evidence="3">
    <location>
        <begin position="380"/>
        <end position="397"/>
    </location>
</feature>
<dbReference type="Proteomes" id="UP000095023">
    <property type="component" value="Unassembled WGS sequence"/>
</dbReference>